<gene>
    <name evidence="1" type="ORF">BDM02DRAFT_1771673</name>
</gene>
<reference evidence="1" key="2">
    <citation type="journal article" date="2020" name="Nat. Commun.">
        <title>Large-scale genome sequencing of mycorrhizal fungi provides insights into the early evolution of symbiotic traits.</title>
        <authorList>
            <person name="Miyauchi S."/>
            <person name="Kiss E."/>
            <person name="Kuo A."/>
            <person name="Drula E."/>
            <person name="Kohler A."/>
            <person name="Sanchez-Garcia M."/>
            <person name="Morin E."/>
            <person name="Andreopoulos B."/>
            <person name="Barry K.W."/>
            <person name="Bonito G."/>
            <person name="Buee M."/>
            <person name="Carver A."/>
            <person name="Chen C."/>
            <person name="Cichocki N."/>
            <person name="Clum A."/>
            <person name="Culley D."/>
            <person name="Crous P.W."/>
            <person name="Fauchery L."/>
            <person name="Girlanda M."/>
            <person name="Hayes R.D."/>
            <person name="Keri Z."/>
            <person name="LaButti K."/>
            <person name="Lipzen A."/>
            <person name="Lombard V."/>
            <person name="Magnuson J."/>
            <person name="Maillard F."/>
            <person name="Murat C."/>
            <person name="Nolan M."/>
            <person name="Ohm R.A."/>
            <person name="Pangilinan J."/>
            <person name="Pereira M.F."/>
            <person name="Perotto S."/>
            <person name="Peter M."/>
            <person name="Pfister S."/>
            <person name="Riley R."/>
            <person name="Sitrit Y."/>
            <person name="Stielow J.B."/>
            <person name="Szollosi G."/>
            <person name="Zifcakova L."/>
            <person name="Stursova M."/>
            <person name="Spatafora J.W."/>
            <person name="Tedersoo L."/>
            <person name="Vaario L.M."/>
            <person name="Yamada A."/>
            <person name="Yan M."/>
            <person name="Wang P."/>
            <person name="Xu J."/>
            <person name="Bruns T."/>
            <person name="Baldrian P."/>
            <person name="Vilgalys R."/>
            <person name="Dunand C."/>
            <person name="Henrissat B."/>
            <person name="Grigoriev I.V."/>
            <person name="Hibbett D."/>
            <person name="Nagy L.G."/>
            <person name="Martin F.M."/>
        </authorList>
    </citation>
    <scope>NUCLEOTIDE SEQUENCE</scope>
    <source>
        <strain evidence="1">P2</strain>
    </source>
</reference>
<evidence type="ECO:0000313" key="1">
    <source>
        <dbReference type="EMBL" id="KAF9649734.1"/>
    </source>
</evidence>
<dbReference type="Proteomes" id="UP000886501">
    <property type="component" value="Unassembled WGS sequence"/>
</dbReference>
<protein>
    <submittedName>
        <fullName evidence="1">Uncharacterized protein</fullName>
    </submittedName>
</protein>
<reference evidence="1" key="1">
    <citation type="submission" date="2019-10" db="EMBL/GenBank/DDBJ databases">
        <authorList>
            <consortium name="DOE Joint Genome Institute"/>
            <person name="Kuo A."/>
            <person name="Miyauchi S."/>
            <person name="Kiss E."/>
            <person name="Drula E."/>
            <person name="Kohler A."/>
            <person name="Sanchez-Garcia M."/>
            <person name="Andreopoulos B."/>
            <person name="Barry K.W."/>
            <person name="Bonito G."/>
            <person name="Buee M."/>
            <person name="Carver A."/>
            <person name="Chen C."/>
            <person name="Cichocki N."/>
            <person name="Clum A."/>
            <person name="Culley D."/>
            <person name="Crous P.W."/>
            <person name="Fauchery L."/>
            <person name="Girlanda M."/>
            <person name="Hayes R."/>
            <person name="Keri Z."/>
            <person name="Labutti K."/>
            <person name="Lipzen A."/>
            <person name="Lombard V."/>
            <person name="Magnuson J."/>
            <person name="Maillard F."/>
            <person name="Morin E."/>
            <person name="Murat C."/>
            <person name="Nolan M."/>
            <person name="Ohm R."/>
            <person name="Pangilinan J."/>
            <person name="Pereira M."/>
            <person name="Perotto S."/>
            <person name="Peter M."/>
            <person name="Riley R."/>
            <person name="Sitrit Y."/>
            <person name="Stielow B."/>
            <person name="Szollosi G."/>
            <person name="Zifcakova L."/>
            <person name="Stursova M."/>
            <person name="Spatafora J.W."/>
            <person name="Tedersoo L."/>
            <person name="Vaario L.-M."/>
            <person name="Yamada A."/>
            <person name="Yan M."/>
            <person name="Wang P."/>
            <person name="Xu J."/>
            <person name="Bruns T."/>
            <person name="Baldrian P."/>
            <person name="Vilgalys R."/>
            <person name="Henrissat B."/>
            <person name="Grigoriev I.V."/>
            <person name="Hibbett D."/>
            <person name="Nagy L.G."/>
            <person name="Martin F.M."/>
        </authorList>
    </citation>
    <scope>NUCLEOTIDE SEQUENCE</scope>
    <source>
        <strain evidence="1">P2</strain>
    </source>
</reference>
<organism evidence="1 2">
    <name type="scientific">Thelephora ganbajun</name>
    <name type="common">Ganba fungus</name>
    <dbReference type="NCBI Taxonomy" id="370292"/>
    <lineage>
        <taxon>Eukaryota</taxon>
        <taxon>Fungi</taxon>
        <taxon>Dikarya</taxon>
        <taxon>Basidiomycota</taxon>
        <taxon>Agaricomycotina</taxon>
        <taxon>Agaricomycetes</taxon>
        <taxon>Thelephorales</taxon>
        <taxon>Thelephoraceae</taxon>
        <taxon>Thelephora</taxon>
    </lineage>
</organism>
<comment type="caution">
    <text evidence="1">The sequence shown here is derived from an EMBL/GenBank/DDBJ whole genome shotgun (WGS) entry which is preliminary data.</text>
</comment>
<proteinExistence type="predicted"/>
<sequence>MNVSPVSIKLTTVKQMAMRGPGTPIGVLPQFTTHGQPFTLKIKEKLLLFGRGGFSVTCLDGKKSWRPIRRCSALRVINTLDERGAETLVVKCKLTNMRGNFVLFAVDYPLVCSRSLTEFANKGAFCRGQPKKLFEVFKRLMFVKATTTVSLMNLDGRSMELKVKGGYFDRNATIVSGVTLYSPDILSRRGT</sequence>
<evidence type="ECO:0000313" key="2">
    <source>
        <dbReference type="Proteomes" id="UP000886501"/>
    </source>
</evidence>
<keyword evidence="2" id="KW-1185">Reference proteome</keyword>
<dbReference type="EMBL" id="MU117994">
    <property type="protein sequence ID" value="KAF9649734.1"/>
    <property type="molecule type" value="Genomic_DNA"/>
</dbReference>
<accession>A0ACB6ZJP9</accession>
<name>A0ACB6ZJP9_THEGA</name>